<evidence type="ECO:0008006" key="3">
    <source>
        <dbReference type="Google" id="ProtNLM"/>
    </source>
</evidence>
<proteinExistence type="predicted"/>
<dbReference type="InterPro" id="IPR015943">
    <property type="entry name" value="WD40/YVTN_repeat-like_dom_sf"/>
</dbReference>
<dbReference type="PANTHER" id="PTHR22844:SF387">
    <property type="entry name" value="F3I6.5 PROTEIN"/>
    <property type="match status" value="1"/>
</dbReference>
<comment type="caution">
    <text evidence="1">The sequence shown here is derived from an EMBL/GenBank/DDBJ whole genome shotgun (WGS) entry which is preliminary data.</text>
</comment>
<dbReference type="SUPFAM" id="SSF50978">
    <property type="entry name" value="WD40 repeat-like"/>
    <property type="match status" value="1"/>
</dbReference>
<dbReference type="PANTHER" id="PTHR22844">
    <property type="entry name" value="F-BOX AND WD40 DOMAIN PROTEIN"/>
    <property type="match status" value="1"/>
</dbReference>
<dbReference type="AlphaFoldDB" id="A0A813HQU9"/>
<feature type="non-terminal residue" evidence="1">
    <location>
        <position position="1"/>
    </location>
</feature>
<dbReference type="InterPro" id="IPR045182">
    <property type="entry name" value="JINGUBANG-like"/>
</dbReference>
<sequence length="199" mass="21421">ASGSCHEEIYEDGYRCHQRIVGAHAGAVTAICVALDAVYTVSRDEVLKRWEPQMSSTNCFELTADLEVPLGGECWSLLHVGDWIFCGLADGRIRAFSKSGGEMTMAKHAQGVSAMIVHMDVLITGSAEGIVRCWTKDEQTGAFANTHSVKDLITSQVRCLTVMGDQLWIGGQKGVTVVDLASLSGWPPRVSVAHDSGLL</sequence>
<dbReference type="Gene3D" id="2.130.10.10">
    <property type="entry name" value="YVTN repeat-like/Quinoprotein amine dehydrogenase"/>
    <property type="match status" value="1"/>
</dbReference>
<dbReference type="EMBL" id="CAJNNW010001721">
    <property type="protein sequence ID" value="CAE8640564.1"/>
    <property type="molecule type" value="Genomic_DNA"/>
</dbReference>
<dbReference type="Proteomes" id="UP000626109">
    <property type="component" value="Unassembled WGS sequence"/>
</dbReference>
<evidence type="ECO:0000313" key="2">
    <source>
        <dbReference type="Proteomes" id="UP000626109"/>
    </source>
</evidence>
<evidence type="ECO:0000313" key="1">
    <source>
        <dbReference type="EMBL" id="CAE8640564.1"/>
    </source>
</evidence>
<dbReference type="SMART" id="SM00320">
    <property type="entry name" value="WD40"/>
    <property type="match status" value="2"/>
</dbReference>
<dbReference type="InterPro" id="IPR001680">
    <property type="entry name" value="WD40_rpt"/>
</dbReference>
<organism evidence="1 2">
    <name type="scientific">Polarella glacialis</name>
    <name type="common">Dinoflagellate</name>
    <dbReference type="NCBI Taxonomy" id="89957"/>
    <lineage>
        <taxon>Eukaryota</taxon>
        <taxon>Sar</taxon>
        <taxon>Alveolata</taxon>
        <taxon>Dinophyceae</taxon>
        <taxon>Suessiales</taxon>
        <taxon>Suessiaceae</taxon>
        <taxon>Polarella</taxon>
    </lineage>
</organism>
<gene>
    <name evidence="1" type="ORF">PGLA2088_LOCUS2154</name>
</gene>
<name>A0A813HQU9_POLGL</name>
<accession>A0A813HQU9</accession>
<dbReference type="InterPro" id="IPR036322">
    <property type="entry name" value="WD40_repeat_dom_sf"/>
</dbReference>
<reference evidence="1" key="1">
    <citation type="submission" date="2021-02" db="EMBL/GenBank/DDBJ databases">
        <authorList>
            <person name="Dougan E. K."/>
            <person name="Rhodes N."/>
            <person name="Thang M."/>
            <person name="Chan C."/>
        </authorList>
    </citation>
    <scope>NUCLEOTIDE SEQUENCE</scope>
</reference>
<protein>
    <recommendedName>
        <fullName evidence="3">Intraflagellar transport protein 122 homolog</fullName>
    </recommendedName>
</protein>